<name>A0A1G6MSI8_9BACT</name>
<evidence type="ECO:0000313" key="2">
    <source>
        <dbReference type="EMBL" id="SDC58509.1"/>
    </source>
</evidence>
<gene>
    <name evidence="2" type="ORF">SAMN04488104_100240</name>
</gene>
<keyword evidence="1" id="KW-0175">Coiled coil</keyword>
<dbReference type="Proteomes" id="UP000199060">
    <property type="component" value="Unassembled WGS sequence"/>
</dbReference>
<dbReference type="STRING" id="686796.SAMN04488104_100240"/>
<organism evidence="2 3">
    <name type="scientific">Algoriphagus faecimaris</name>
    <dbReference type="NCBI Taxonomy" id="686796"/>
    <lineage>
        <taxon>Bacteria</taxon>
        <taxon>Pseudomonadati</taxon>
        <taxon>Bacteroidota</taxon>
        <taxon>Cytophagia</taxon>
        <taxon>Cytophagales</taxon>
        <taxon>Cyclobacteriaceae</taxon>
        <taxon>Algoriphagus</taxon>
    </lineage>
</organism>
<evidence type="ECO:0000313" key="3">
    <source>
        <dbReference type="Proteomes" id="UP000199060"/>
    </source>
</evidence>
<keyword evidence="3" id="KW-1185">Reference proteome</keyword>
<protein>
    <recommendedName>
        <fullName evidence="4">Transcription elongation factor, GreA/GreB, C-term</fullName>
    </recommendedName>
</protein>
<proteinExistence type="predicted"/>
<dbReference type="EMBL" id="FNAC01000002">
    <property type="protein sequence ID" value="SDC58509.1"/>
    <property type="molecule type" value="Genomic_DNA"/>
</dbReference>
<dbReference type="AlphaFoldDB" id="A0A1G6MSI8"/>
<dbReference type="RefSeq" id="WP_087940336.1">
    <property type="nucleotide sequence ID" value="NZ_FNAC01000002.1"/>
</dbReference>
<evidence type="ECO:0000256" key="1">
    <source>
        <dbReference type="SAM" id="Coils"/>
    </source>
</evidence>
<evidence type="ECO:0008006" key="4">
    <source>
        <dbReference type="Google" id="ProtNLM"/>
    </source>
</evidence>
<dbReference type="OrthoDB" id="667380at2"/>
<accession>A0A1G6MSI8</accession>
<sequence length="151" mass="17189">MSLEKESLFKAAITALKAKIEELKSEQKAISDGILEDNKSSAGDKFETSREMLTQDLRQVENQIEKNQEDLEELYRIQAIKNTQSEVKEGSLIKLGTEWFLISISFGLLNFENEKVFLLSKNAPLGQLLLGKKENEEVLFRGKPHPIVEIH</sequence>
<reference evidence="3" key="1">
    <citation type="submission" date="2016-10" db="EMBL/GenBank/DDBJ databases">
        <authorList>
            <person name="Varghese N."/>
            <person name="Submissions S."/>
        </authorList>
    </citation>
    <scope>NUCLEOTIDE SEQUENCE [LARGE SCALE GENOMIC DNA]</scope>
    <source>
        <strain evidence="3">DSM 23095</strain>
    </source>
</reference>
<feature type="coiled-coil region" evidence="1">
    <location>
        <begin position="50"/>
        <end position="77"/>
    </location>
</feature>